<evidence type="ECO:0000313" key="1">
    <source>
        <dbReference type="EMBL" id="KAH0568870.1"/>
    </source>
</evidence>
<evidence type="ECO:0000313" key="2">
    <source>
        <dbReference type="Proteomes" id="UP000826195"/>
    </source>
</evidence>
<comment type="caution">
    <text evidence="1">The sequence shown here is derived from an EMBL/GenBank/DDBJ whole genome shotgun (WGS) entry which is preliminary data.</text>
</comment>
<keyword evidence="2" id="KW-1185">Reference proteome</keyword>
<sequence length="127" mass="13916">MGLKLAISKLMQVYTTGLAKIYAVIEIAMHKRGFSNAGIVRGFSSNSPPHVDRMKKISLGIPIEKHHGMLVITNTIGTPMQCFMQTSFAKVPPPISKKFSKVISILSFPILSHSSAPSCLKIFIRCT</sequence>
<dbReference type="Proteomes" id="UP000826195">
    <property type="component" value="Unassembled WGS sequence"/>
</dbReference>
<protein>
    <submittedName>
        <fullName evidence="1">Uncharacterized protein</fullName>
    </submittedName>
</protein>
<dbReference type="AlphaFoldDB" id="A0AAV7J715"/>
<accession>A0AAV7J715</accession>
<gene>
    <name evidence="1" type="ORF">KQX54_021566</name>
</gene>
<name>A0AAV7J715_COTGL</name>
<reference evidence="1 2" key="1">
    <citation type="journal article" date="2021" name="J. Hered.">
        <title>A chromosome-level genome assembly of the parasitoid wasp, Cotesia glomerata (Hymenoptera: Braconidae).</title>
        <authorList>
            <person name="Pinto B.J."/>
            <person name="Weis J.J."/>
            <person name="Gamble T."/>
            <person name="Ode P.J."/>
            <person name="Paul R."/>
            <person name="Zaspel J.M."/>
        </authorList>
    </citation>
    <scope>NUCLEOTIDE SEQUENCE [LARGE SCALE GENOMIC DNA]</scope>
    <source>
        <strain evidence="1">CgM1</strain>
    </source>
</reference>
<proteinExistence type="predicted"/>
<organism evidence="1 2">
    <name type="scientific">Cotesia glomerata</name>
    <name type="common">Lepidopteran parasitic wasp</name>
    <name type="synonym">Apanteles glomeratus</name>
    <dbReference type="NCBI Taxonomy" id="32391"/>
    <lineage>
        <taxon>Eukaryota</taxon>
        <taxon>Metazoa</taxon>
        <taxon>Ecdysozoa</taxon>
        <taxon>Arthropoda</taxon>
        <taxon>Hexapoda</taxon>
        <taxon>Insecta</taxon>
        <taxon>Pterygota</taxon>
        <taxon>Neoptera</taxon>
        <taxon>Endopterygota</taxon>
        <taxon>Hymenoptera</taxon>
        <taxon>Apocrita</taxon>
        <taxon>Ichneumonoidea</taxon>
        <taxon>Braconidae</taxon>
        <taxon>Microgastrinae</taxon>
        <taxon>Cotesia</taxon>
    </lineage>
</organism>
<dbReference type="EMBL" id="JAHXZJ010000001">
    <property type="protein sequence ID" value="KAH0568870.1"/>
    <property type="molecule type" value="Genomic_DNA"/>
</dbReference>